<dbReference type="GO" id="GO:0004674">
    <property type="term" value="F:protein serine/threonine kinase activity"/>
    <property type="evidence" value="ECO:0007669"/>
    <property type="project" value="TreeGrafter"/>
</dbReference>
<evidence type="ECO:0000256" key="5">
    <source>
        <dbReference type="ARBA" id="ARBA00022840"/>
    </source>
</evidence>
<evidence type="ECO:0000256" key="4">
    <source>
        <dbReference type="ARBA" id="ARBA00022777"/>
    </source>
</evidence>
<dbReference type="InterPro" id="IPR008271">
    <property type="entry name" value="Ser/Thr_kinase_AS"/>
</dbReference>
<dbReference type="Proteomes" id="UP000660262">
    <property type="component" value="Unassembled WGS sequence"/>
</dbReference>
<dbReference type="Pfam" id="PF12796">
    <property type="entry name" value="Ank_2"/>
    <property type="match status" value="1"/>
</dbReference>
<evidence type="ECO:0000256" key="2">
    <source>
        <dbReference type="ARBA" id="ARBA00022679"/>
    </source>
</evidence>
<evidence type="ECO:0000256" key="1">
    <source>
        <dbReference type="ARBA" id="ARBA00005843"/>
    </source>
</evidence>
<dbReference type="EMBL" id="BNJQ01000003">
    <property type="protein sequence ID" value="GHP02437.1"/>
    <property type="molecule type" value="Genomic_DNA"/>
</dbReference>
<dbReference type="Gene3D" id="3.30.200.20">
    <property type="entry name" value="Phosphorylase Kinase, domain 1"/>
    <property type="match status" value="1"/>
</dbReference>
<dbReference type="Gene3D" id="1.25.40.20">
    <property type="entry name" value="Ankyrin repeat-containing domain"/>
    <property type="match status" value="1"/>
</dbReference>
<dbReference type="PROSITE" id="PS00108">
    <property type="entry name" value="PROTEIN_KINASE_ST"/>
    <property type="match status" value="1"/>
</dbReference>
<dbReference type="InterPro" id="IPR011009">
    <property type="entry name" value="Kinase-like_dom_sf"/>
</dbReference>
<feature type="compositionally biased region" description="Polar residues" evidence="8">
    <location>
        <begin position="1"/>
        <end position="19"/>
    </location>
</feature>
<evidence type="ECO:0000259" key="9">
    <source>
        <dbReference type="PROSITE" id="PS50011"/>
    </source>
</evidence>
<accession>A0A830HBH4</accession>
<feature type="compositionally biased region" description="Polar residues" evidence="8">
    <location>
        <begin position="62"/>
        <end position="75"/>
    </location>
</feature>
<dbReference type="InterPro" id="IPR000719">
    <property type="entry name" value="Prot_kinase_dom"/>
</dbReference>
<dbReference type="FunFam" id="3.30.200.20:FF:000180">
    <property type="entry name" value="serine/threonine-protein kinase STY46-like"/>
    <property type="match status" value="1"/>
</dbReference>
<dbReference type="PROSITE" id="PS50088">
    <property type="entry name" value="ANK_REPEAT"/>
    <property type="match status" value="1"/>
</dbReference>
<dbReference type="SUPFAM" id="SSF48403">
    <property type="entry name" value="Ankyrin repeat"/>
    <property type="match status" value="1"/>
</dbReference>
<feature type="domain" description="Protein kinase" evidence="9">
    <location>
        <begin position="250"/>
        <end position="525"/>
    </location>
</feature>
<dbReference type="PIRSF" id="PIRSF000654">
    <property type="entry name" value="Integrin-linked_kinase"/>
    <property type="match status" value="1"/>
</dbReference>
<keyword evidence="2" id="KW-0808">Transferase</keyword>
<dbReference type="PROSITE" id="PS00107">
    <property type="entry name" value="PROTEIN_KINASE_ATP"/>
    <property type="match status" value="1"/>
</dbReference>
<evidence type="ECO:0000313" key="10">
    <source>
        <dbReference type="EMBL" id="GHP02437.1"/>
    </source>
</evidence>
<evidence type="ECO:0000256" key="3">
    <source>
        <dbReference type="ARBA" id="ARBA00022741"/>
    </source>
</evidence>
<proteinExistence type="inferred from homology"/>
<feature type="binding site" evidence="7">
    <location>
        <position position="278"/>
    </location>
    <ligand>
        <name>ATP</name>
        <dbReference type="ChEBI" id="CHEBI:30616"/>
    </ligand>
</feature>
<dbReference type="PANTHER" id="PTHR44329">
    <property type="entry name" value="SERINE/THREONINE-PROTEIN KINASE TNNI3K-RELATED"/>
    <property type="match status" value="1"/>
</dbReference>
<sequence length="542" mass="59589">MSPRPSGNSVAPMETTSLASVGMPMKRRDQSFSSSQALADMITEDTLAPSGDNPPLQHRQRANSNNSVDESSANSSYAVLDTVQEEPSEAGQKLSPRLDSHGVIEKWQFNHVHAVAEINFLANIGDLKRLQTAVKKLRIELKRCYDYDQRTPLHVACDAGSYAVAEWLIEAGSQVNSRDRFGNTPLSCAVKSGHKLLTQLLDSKGGLVPEAPGRASKLVSLGESSLHGSIDLENYDDDLDERWEIPADSIEVGKLLGEGQFGSVYQAQWRGTPVAVKKIKLDMEEDVTAVNEFKSEIAIQHTLHHPNILQFFGVVLKTEKANSVMIVNEIMFGGTVEGAFKDSVAWSQRTAASKMLDVVRALAYLHNLRPNPIIHRDLKPANLMLTRAGTVKVADFGLSKAFRIAGGSSPQRNTSLKAYKMTGETGSYRYMAPEVFSHLPYNVPVDVYALAMICFQAFTWQQPFTDIPALEAAREAASDTQLRPNAGILPKAWRKTIEEMWDSDPAARPTTLELLPVFESGYEKLEAEHAKDSKSNACCAVM</sequence>
<evidence type="ECO:0000256" key="8">
    <source>
        <dbReference type="SAM" id="MobiDB-lite"/>
    </source>
</evidence>
<keyword evidence="3 7" id="KW-0547">Nucleotide-binding</keyword>
<evidence type="ECO:0000313" key="11">
    <source>
        <dbReference type="Proteomes" id="UP000660262"/>
    </source>
</evidence>
<dbReference type="InterPro" id="IPR017441">
    <property type="entry name" value="Protein_kinase_ATP_BS"/>
</dbReference>
<keyword evidence="4" id="KW-0418">Kinase</keyword>
<dbReference type="Pfam" id="PF00069">
    <property type="entry name" value="Pkinase"/>
    <property type="match status" value="1"/>
</dbReference>
<reference evidence="10" key="1">
    <citation type="submission" date="2020-10" db="EMBL/GenBank/DDBJ databases">
        <title>Unveiling of a novel bifunctional photoreceptor, Dualchrome1, isolated from a cosmopolitan green alga.</title>
        <authorList>
            <person name="Suzuki S."/>
            <person name="Kawachi M."/>
        </authorList>
    </citation>
    <scope>NUCLEOTIDE SEQUENCE</scope>
    <source>
        <strain evidence="10">NIES 2893</strain>
    </source>
</reference>
<dbReference type="SMART" id="SM00220">
    <property type="entry name" value="S_TKc"/>
    <property type="match status" value="1"/>
</dbReference>
<comment type="similarity">
    <text evidence="1">Belongs to the protein kinase superfamily. TKL Ser/Thr protein kinase family.</text>
</comment>
<dbReference type="PANTHER" id="PTHR44329:SF140">
    <property type="entry name" value="INACTIVE PROTEIN TYROSINE KINASE PTKL"/>
    <property type="match status" value="1"/>
</dbReference>
<dbReference type="GO" id="GO:0005524">
    <property type="term" value="F:ATP binding"/>
    <property type="evidence" value="ECO:0007669"/>
    <property type="project" value="UniProtKB-UniRule"/>
</dbReference>
<dbReference type="InterPro" id="IPR051681">
    <property type="entry name" value="Ser/Thr_Kinases-Pseudokinases"/>
</dbReference>
<keyword evidence="11" id="KW-1185">Reference proteome</keyword>
<evidence type="ECO:0000256" key="7">
    <source>
        <dbReference type="PROSITE-ProRule" id="PRU10141"/>
    </source>
</evidence>
<protein>
    <recommendedName>
        <fullName evidence="9">Protein kinase domain-containing protein</fullName>
    </recommendedName>
</protein>
<dbReference type="PROSITE" id="PS50011">
    <property type="entry name" value="PROTEIN_KINASE_DOM"/>
    <property type="match status" value="1"/>
</dbReference>
<evidence type="ECO:0000256" key="6">
    <source>
        <dbReference type="PROSITE-ProRule" id="PRU00023"/>
    </source>
</evidence>
<keyword evidence="6" id="KW-0040">ANK repeat</keyword>
<feature type="repeat" description="ANK" evidence="6">
    <location>
        <begin position="148"/>
        <end position="180"/>
    </location>
</feature>
<dbReference type="InterPro" id="IPR002110">
    <property type="entry name" value="Ankyrin_rpt"/>
</dbReference>
<dbReference type="AlphaFoldDB" id="A0A830HBH4"/>
<dbReference type="InterPro" id="IPR036770">
    <property type="entry name" value="Ankyrin_rpt-contain_sf"/>
</dbReference>
<dbReference type="PROSITE" id="PS50297">
    <property type="entry name" value="ANK_REP_REGION"/>
    <property type="match status" value="1"/>
</dbReference>
<dbReference type="SMART" id="SM00248">
    <property type="entry name" value="ANK"/>
    <property type="match status" value="2"/>
</dbReference>
<dbReference type="SUPFAM" id="SSF56112">
    <property type="entry name" value="Protein kinase-like (PK-like)"/>
    <property type="match status" value="1"/>
</dbReference>
<dbReference type="Gene3D" id="1.10.510.10">
    <property type="entry name" value="Transferase(Phosphotransferase) domain 1"/>
    <property type="match status" value="1"/>
</dbReference>
<name>A0A830HBH4_9CHLO</name>
<organism evidence="10 11">
    <name type="scientific">Pycnococcus provasolii</name>
    <dbReference type="NCBI Taxonomy" id="41880"/>
    <lineage>
        <taxon>Eukaryota</taxon>
        <taxon>Viridiplantae</taxon>
        <taxon>Chlorophyta</taxon>
        <taxon>Pseudoscourfieldiophyceae</taxon>
        <taxon>Pseudoscourfieldiales</taxon>
        <taxon>Pycnococcaceae</taxon>
        <taxon>Pycnococcus</taxon>
    </lineage>
</organism>
<feature type="region of interest" description="Disordered" evidence="8">
    <location>
        <begin position="1"/>
        <end position="75"/>
    </location>
</feature>
<comment type="caution">
    <text evidence="10">The sequence shown here is derived from an EMBL/GenBank/DDBJ whole genome shotgun (WGS) entry which is preliminary data.</text>
</comment>
<gene>
    <name evidence="10" type="ORF">PPROV_000119400</name>
</gene>
<keyword evidence="5 7" id="KW-0067">ATP-binding</keyword>
<dbReference type="OrthoDB" id="4062651at2759"/>